<evidence type="ECO:0000256" key="1">
    <source>
        <dbReference type="SAM" id="MobiDB-lite"/>
    </source>
</evidence>
<evidence type="ECO:0000313" key="2">
    <source>
        <dbReference type="EMBL" id="ETO76265.1"/>
    </source>
</evidence>
<evidence type="ECO:0000313" key="3">
    <source>
        <dbReference type="Proteomes" id="UP000028582"/>
    </source>
</evidence>
<dbReference type="Proteomes" id="UP000028582">
    <property type="component" value="Unassembled WGS sequence"/>
</dbReference>
<dbReference type="AlphaFoldDB" id="A0A081ABK4"/>
<protein>
    <submittedName>
        <fullName evidence="2">Uncharacterized protein</fullName>
    </submittedName>
</protein>
<feature type="region of interest" description="Disordered" evidence="1">
    <location>
        <begin position="1"/>
        <end position="40"/>
    </location>
</feature>
<dbReference type="EMBL" id="ANJA01001570">
    <property type="protein sequence ID" value="ETO76265.1"/>
    <property type="molecule type" value="Genomic_DNA"/>
</dbReference>
<reference evidence="2 3" key="1">
    <citation type="submission" date="2013-11" db="EMBL/GenBank/DDBJ databases">
        <title>The Genome Sequence of Phytophthora parasitica P1976.</title>
        <authorList>
            <consortium name="The Broad Institute Genomics Platform"/>
            <person name="Russ C."/>
            <person name="Tyler B."/>
            <person name="Panabieres F."/>
            <person name="Shan W."/>
            <person name="Tripathy S."/>
            <person name="Grunwald N."/>
            <person name="Machado M."/>
            <person name="Johnson C.S."/>
            <person name="Walker B."/>
            <person name="Young S."/>
            <person name="Zeng Q."/>
            <person name="Gargeya S."/>
            <person name="Fitzgerald M."/>
            <person name="Haas B."/>
            <person name="Abouelleil A."/>
            <person name="Allen A.W."/>
            <person name="Alvarado L."/>
            <person name="Arachchi H.M."/>
            <person name="Berlin A.M."/>
            <person name="Chapman S.B."/>
            <person name="Gainer-Dewar J."/>
            <person name="Goldberg J."/>
            <person name="Griggs A."/>
            <person name="Gujja S."/>
            <person name="Hansen M."/>
            <person name="Howarth C."/>
            <person name="Imamovic A."/>
            <person name="Ireland A."/>
            <person name="Larimer J."/>
            <person name="McCowan C."/>
            <person name="Murphy C."/>
            <person name="Pearson M."/>
            <person name="Poon T.W."/>
            <person name="Priest M."/>
            <person name="Roberts A."/>
            <person name="Saif S."/>
            <person name="Shea T."/>
            <person name="Sisk P."/>
            <person name="Sykes S."/>
            <person name="Wortman J."/>
            <person name="Nusbaum C."/>
            <person name="Birren B."/>
        </authorList>
    </citation>
    <scope>NUCLEOTIDE SEQUENCE [LARGE SCALE GENOMIC DNA]</scope>
    <source>
        <strain evidence="2 3">P1976</strain>
    </source>
</reference>
<name>A0A081ABK4_PHYNI</name>
<accession>A0A081ABK4</accession>
<proteinExistence type="predicted"/>
<comment type="caution">
    <text evidence="2">The sequence shown here is derived from an EMBL/GenBank/DDBJ whole genome shotgun (WGS) entry which is preliminary data.</text>
</comment>
<organism evidence="2 3">
    <name type="scientific">Phytophthora nicotianae P1976</name>
    <dbReference type="NCBI Taxonomy" id="1317066"/>
    <lineage>
        <taxon>Eukaryota</taxon>
        <taxon>Sar</taxon>
        <taxon>Stramenopiles</taxon>
        <taxon>Oomycota</taxon>
        <taxon>Peronosporomycetes</taxon>
        <taxon>Peronosporales</taxon>
        <taxon>Peronosporaceae</taxon>
        <taxon>Phytophthora</taxon>
    </lineage>
</organism>
<sequence length="73" mass="8440">MKPLPNSAAPSPRTYPRQGHQMNPHKMDHQLSKGYTGHPTFNHHGAPLRRTYWYAVADTSLWFLYVTSMACRQ</sequence>
<gene>
    <name evidence="2" type="ORF">F444_08317</name>
</gene>